<dbReference type="AlphaFoldDB" id="A0A7W8SA36"/>
<proteinExistence type="predicted"/>
<dbReference type="Proteomes" id="UP000564629">
    <property type="component" value="Unassembled WGS sequence"/>
</dbReference>
<reference evidence="2 3" key="1">
    <citation type="submission" date="2020-08" db="EMBL/GenBank/DDBJ databases">
        <title>Sequencing the genomes of 1000 actinobacteria strains.</title>
        <authorList>
            <person name="Klenk H.-P."/>
        </authorList>
    </citation>
    <scope>NUCLEOTIDE SEQUENCE [LARGE SCALE GENOMIC DNA]</scope>
    <source>
        <strain evidence="2 3">DSM 9581</strain>
    </source>
</reference>
<feature type="compositionally biased region" description="Polar residues" evidence="1">
    <location>
        <begin position="46"/>
        <end position="55"/>
    </location>
</feature>
<sequence>MPAPLAETVSADAGYLAGSVAGHRLDEDEAADASTWWPGGRGSGQAPPTRTSPVS</sequence>
<comment type="caution">
    <text evidence="2">The sequence shown here is derived from an EMBL/GenBank/DDBJ whole genome shotgun (WGS) entry which is preliminary data.</text>
</comment>
<feature type="region of interest" description="Disordered" evidence="1">
    <location>
        <begin position="23"/>
        <end position="55"/>
    </location>
</feature>
<evidence type="ECO:0000256" key="1">
    <source>
        <dbReference type="SAM" id="MobiDB-lite"/>
    </source>
</evidence>
<accession>A0A7W8SA36</accession>
<dbReference type="EMBL" id="JACHDN010000001">
    <property type="protein sequence ID" value="MBB5471331.1"/>
    <property type="molecule type" value="Genomic_DNA"/>
</dbReference>
<name>A0A7W8SA36_9CELL</name>
<evidence type="ECO:0000313" key="3">
    <source>
        <dbReference type="Proteomes" id="UP000564629"/>
    </source>
</evidence>
<organism evidence="2 3">
    <name type="scientific">Cellulomonas hominis</name>
    <dbReference type="NCBI Taxonomy" id="156981"/>
    <lineage>
        <taxon>Bacteria</taxon>
        <taxon>Bacillati</taxon>
        <taxon>Actinomycetota</taxon>
        <taxon>Actinomycetes</taxon>
        <taxon>Micrococcales</taxon>
        <taxon>Cellulomonadaceae</taxon>
        <taxon>Cellulomonas</taxon>
    </lineage>
</organism>
<gene>
    <name evidence="2" type="ORF">HNR08_000067</name>
</gene>
<evidence type="ECO:0000313" key="2">
    <source>
        <dbReference type="EMBL" id="MBB5471331.1"/>
    </source>
</evidence>
<protein>
    <submittedName>
        <fullName evidence="2">Uncharacterized protein</fullName>
    </submittedName>
</protein>